<dbReference type="AlphaFoldDB" id="A0A917E4E3"/>
<dbReference type="Gene3D" id="3.40.50.1980">
    <property type="entry name" value="Nitrogenase molybdenum iron protein domain"/>
    <property type="match status" value="2"/>
</dbReference>
<reference evidence="2" key="2">
    <citation type="submission" date="2020-09" db="EMBL/GenBank/DDBJ databases">
        <authorList>
            <person name="Sun Q."/>
            <person name="Zhou Y."/>
        </authorList>
    </citation>
    <scope>NUCLEOTIDE SEQUENCE</scope>
    <source>
        <strain evidence="2">CGMCC 1.15519</strain>
    </source>
</reference>
<dbReference type="PANTHER" id="PTHR30535:SF34">
    <property type="entry name" value="MOLYBDATE-BINDING PROTEIN MOLA"/>
    <property type="match status" value="1"/>
</dbReference>
<evidence type="ECO:0000313" key="2">
    <source>
        <dbReference type="EMBL" id="GGE03352.1"/>
    </source>
</evidence>
<dbReference type="SUPFAM" id="SSF53807">
    <property type="entry name" value="Helical backbone' metal receptor"/>
    <property type="match status" value="1"/>
</dbReference>
<feature type="domain" description="Fe/B12 periplasmic-binding" evidence="1">
    <location>
        <begin position="20"/>
        <end position="264"/>
    </location>
</feature>
<organism evidence="2 3">
    <name type="scientific">Sandarakinorhabdus glacialis</name>
    <dbReference type="NCBI Taxonomy" id="1614636"/>
    <lineage>
        <taxon>Bacteria</taxon>
        <taxon>Pseudomonadati</taxon>
        <taxon>Pseudomonadota</taxon>
        <taxon>Alphaproteobacteria</taxon>
        <taxon>Sphingomonadales</taxon>
        <taxon>Sphingosinicellaceae</taxon>
        <taxon>Sandarakinorhabdus</taxon>
    </lineage>
</organism>
<name>A0A917E4E3_9SPHN</name>
<reference evidence="2" key="1">
    <citation type="journal article" date="2014" name="Int. J. Syst. Evol. Microbiol.">
        <title>Complete genome sequence of Corynebacterium casei LMG S-19264T (=DSM 44701T), isolated from a smear-ripened cheese.</title>
        <authorList>
            <consortium name="US DOE Joint Genome Institute (JGI-PGF)"/>
            <person name="Walter F."/>
            <person name="Albersmeier A."/>
            <person name="Kalinowski J."/>
            <person name="Ruckert C."/>
        </authorList>
    </citation>
    <scope>NUCLEOTIDE SEQUENCE</scope>
    <source>
        <strain evidence="2">CGMCC 1.15519</strain>
    </source>
</reference>
<dbReference type="InterPro" id="IPR050902">
    <property type="entry name" value="ABC_Transporter_SBP"/>
</dbReference>
<dbReference type="Pfam" id="PF01497">
    <property type="entry name" value="Peripla_BP_2"/>
    <property type="match status" value="1"/>
</dbReference>
<keyword evidence="3" id="KW-1185">Reference proteome</keyword>
<dbReference type="RefSeq" id="WP_188761564.1">
    <property type="nucleotide sequence ID" value="NZ_BMJM01000002.1"/>
</dbReference>
<protein>
    <recommendedName>
        <fullName evidence="1">Fe/B12 periplasmic-binding domain-containing protein</fullName>
    </recommendedName>
</protein>
<accession>A0A917E4E3</accession>
<sequence length="264" mass="27610">MRVIGLALVLAGAPVEAAPRIVSINPCVDAILMHVADPGQIAGISHYSKDPRASSITVAQAARFKATSGTAEEVVALAPDIVIAGAHVAPSTIAALRRMNIALLQLGVSESLAENRVQIAQIAAAAGHVGRGARLNARIDAAVKAAHTAGSAVPALIWQGGGLVPGTETLADELLRTTGFHNLSKDYGLKRWDVLPLEHLVGRPPRVLFSVGDASGTDRMLGHRVLRPLAGHIAVREYPERLMHCGGPTIIEAVGLLARVRRSL</sequence>
<comment type="caution">
    <text evidence="2">The sequence shown here is derived from an EMBL/GenBank/DDBJ whole genome shotgun (WGS) entry which is preliminary data.</text>
</comment>
<dbReference type="PANTHER" id="PTHR30535">
    <property type="entry name" value="VITAMIN B12-BINDING PROTEIN"/>
    <property type="match status" value="1"/>
</dbReference>
<proteinExistence type="predicted"/>
<gene>
    <name evidence="2" type="ORF">GCM10011529_07270</name>
</gene>
<dbReference type="InterPro" id="IPR002491">
    <property type="entry name" value="ABC_transptr_periplasmic_BD"/>
</dbReference>
<evidence type="ECO:0000259" key="1">
    <source>
        <dbReference type="PROSITE" id="PS50983"/>
    </source>
</evidence>
<dbReference type="PROSITE" id="PS50983">
    <property type="entry name" value="FE_B12_PBP"/>
    <property type="match status" value="1"/>
</dbReference>
<dbReference type="EMBL" id="BMJM01000002">
    <property type="protein sequence ID" value="GGE03352.1"/>
    <property type="molecule type" value="Genomic_DNA"/>
</dbReference>
<evidence type="ECO:0000313" key="3">
    <source>
        <dbReference type="Proteomes" id="UP000635071"/>
    </source>
</evidence>
<dbReference type="Proteomes" id="UP000635071">
    <property type="component" value="Unassembled WGS sequence"/>
</dbReference>